<evidence type="ECO:0000313" key="2">
    <source>
        <dbReference type="EMBL" id="KJX96893.1"/>
    </source>
</evidence>
<accession>A0A0F4GHY0</accession>
<dbReference type="InterPro" id="IPR029058">
    <property type="entry name" value="AB_hydrolase_fold"/>
</dbReference>
<dbReference type="Pfam" id="PF12697">
    <property type="entry name" value="Abhydrolase_6"/>
    <property type="match status" value="1"/>
</dbReference>
<keyword evidence="2" id="KW-0378">Hydrolase</keyword>
<evidence type="ECO:0000313" key="3">
    <source>
        <dbReference type="Proteomes" id="UP000033647"/>
    </source>
</evidence>
<dbReference type="AlphaFoldDB" id="A0A0F4GHY0"/>
<organism evidence="2 3">
    <name type="scientific">Zymoseptoria brevis</name>
    <dbReference type="NCBI Taxonomy" id="1047168"/>
    <lineage>
        <taxon>Eukaryota</taxon>
        <taxon>Fungi</taxon>
        <taxon>Dikarya</taxon>
        <taxon>Ascomycota</taxon>
        <taxon>Pezizomycotina</taxon>
        <taxon>Dothideomycetes</taxon>
        <taxon>Dothideomycetidae</taxon>
        <taxon>Mycosphaerellales</taxon>
        <taxon>Mycosphaerellaceae</taxon>
        <taxon>Zymoseptoria</taxon>
    </lineage>
</organism>
<dbReference type="Gene3D" id="3.40.50.1820">
    <property type="entry name" value="alpha/beta hydrolase"/>
    <property type="match status" value="1"/>
</dbReference>
<dbReference type="STRING" id="1047168.A0A0F4GHY0"/>
<name>A0A0F4GHY0_9PEZI</name>
<keyword evidence="3" id="KW-1185">Reference proteome</keyword>
<dbReference type="Proteomes" id="UP000033647">
    <property type="component" value="Unassembled WGS sequence"/>
</dbReference>
<protein>
    <submittedName>
        <fullName evidence="2">Alpha/beta-Hydrolase like protein</fullName>
    </submittedName>
</protein>
<dbReference type="OrthoDB" id="1263307at2759"/>
<reference evidence="2 3" key="1">
    <citation type="submission" date="2015-03" db="EMBL/GenBank/DDBJ databases">
        <title>RNA-seq based gene annotation and comparative genomics of four Zymoseptoria species reveal species-specific pathogenicity related genes and transposable element activity.</title>
        <authorList>
            <person name="Grandaubert J."/>
            <person name="Bhattacharyya A."/>
            <person name="Stukenbrock E.H."/>
        </authorList>
    </citation>
    <scope>NUCLEOTIDE SEQUENCE [LARGE SCALE GENOMIC DNA]</scope>
    <source>
        <strain evidence="2 3">Zb18110</strain>
    </source>
</reference>
<dbReference type="EMBL" id="LAFY01000587">
    <property type="protein sequence ID" value="KJX96893.1"/>
    <property type="molecule type" value="Genomic_DNA"/>
</dbReference>
<dbReference type="PANTHER" id="PTHR37017">
    <property type="entry name" value="AB HYDROLASE-1 DOMAIN-CONTAINING PROTEIN-RELATED"/>
    <property type="match status" value="1"/>
</dbReference>
<evidence type="ECO:0000259" key="1">
    <source>
        <dbReference type="Pfam" id="PF12697"/>
    </source>
</evidence>
<feature type="domain" description="AB hydrolase-1" evidence="1">
    <location>
        <begin position="6"/>
        <end position="228"/>
    </location>
</feature>
<dbReference type="GO" id="GO:0016787">
    <property type="term" value="F:hydrolase activity"/>
    <property type="evidence" value="ECO:0007669"/>
    <property type="project" value="UniProtKB-KW"/>
</dbReference>
<comment type="caution">
    <text evidence="2">The sequence shown here is derived from an EMBL/GenBank/DDBJ whole genome shotgun (WGS) entry which is preliminary data.</text>
</comment>
<sequence>MSKPHIILIHGAFHRAWHFHLLEDRLEKAGYKVSALDLPSTGEDIPRSGALGLDAEYIGGFMEEAAIDSASILPVFHSYGGVAGSEAVAQLSSAAATKIIRLVFLASFVVLPGSCVEELMGIKLPVGAGSSSHILTPFQPLTKFYNDLDSDLAQQAVEHLRPQARSAMTDPVQFAAWTIFPRTLIKCRDDKTISWQMFSKMSEQDRAGWEILKMDGGHSPFLSRPDEVSVVLRRFAGEDVCT</sequence>
<dbReference type="SUPFAM" id="SSF53474">
    <property type="entry name" value="alpha/beta-Hydrolases"/>
    <property type="match status" value="1"/>
</dbReference>
<dbReference type="PANTHER" id="PTHR37017:SF11">
    <property type="entry name" value="ESTERASE_LIPASE_THIOESTERASE DOMAIN-CONTAINING PROTEIN"/>
    <property type="match status" value="1"/>
</dbReference>
<proteinExistence type="predicted"/>
<dbReference type="InterPro" id="IPR000073">
    <property type="entry name" value="AB_hydrolase_1"/>
</dbReference>
<gene>
    <name evidence="2" type="ORF">TI39_contig595g00019</name>
</gene>
<dbReference type="InterPro" id="IPR052897">
    <property type="entry name" value="Sec-Metab_Biosynth_Hydrolase"/>
</dbReference>